<evidence type="ECO:0000313" key="2">
    <source>
        <dbReference type="EMBL" id="MPN24059.1"/>
    </source>
</evidence>
<proteinExistence type="predicted"/>
<feature type="compositionally biased region" description="Basic and acidic residues" evidence="1">
    <location>
        <begin position="59"/>
        <end position="95"/>
    </location>
</feature>
<gene>
    <name evidence="2" type="ORF">SDC9_171453</name>
</gene>
<dbReference type="AlphaFoldDB" id="A0A645GE58"/>
<feature type="region of interest" description="Disordered" evidence="1">
    <location>
        <begin position="58"/>
        <end position="95"/>
    </location>
</feature>
<accession>A0A645GE58</accession>
<dbReference type="EMBL" id="VSSQ01072759">
    <property type="protein sequence ID" value="MPN24059.1"/>
    <property type="molecule type" value="Genomic_DNA"/>
</dbReference>
<evidence type="ECO:0000256" key="1">
    <source>
        <dbReference type="SAM" id="MobiDB-lite"/>
    </source>
</evidence>
<protein>
    <submittedName>
        <fullName evidence="2">Uncharacterized protein</fullName>
    </submittedName>
</protein>
<comment type="caution">
    <text evidence="2">The sequence shown here is derived from an EMBL/GenBank/DDBJ whole genome shotgun (WGS) entry which is preliminary data.</text>
</comment>
<reference evidence="2" key="1">
    <citation type="submission" date="2019-08" db="EMBL/GenBank/DDBJ databases">
        <authorList>
            <person name="Kucharzyk K."/>
            <person name="Murdoch R.W."/>
            <person name="Higgins S."/>
            <person name="Loffler F."/>
        </authorList>
    </citation>
    <scope>NUCLEOTIDE SEQUENCE</scope>
</reference>
<organism evidence="2">
    <name type="scientific">bioreactor metagenome</name>
    <dbReference type="NCBI Taxonomy" id="1076179"/>
    <lineage>
        <taxon>unclassified sequences</taxon>
        <taxon>metagenomes</taxon>
        <taxon>ecological metagenomes</taxon>
    </lineage>
</organism>
<name>A0A645GE58_9ZZZZ</name>
<sequence>MGAAVDDRRVIEIEGYFGKVVGEKEYEEGVGEPGKVEGCECVAQPDVLNHQERRKHSCFKGDHHGEHNHKEGKPATWKIEQREGKGRHRAQQDRA</sequence>